<keyword evidence="3" id="KW-1185">Reference proteome</keyword>
<protein>
    <submittedName>
        <fullName evidence="2">Uncharacterized protein</fullName>
    </submittedName>
</protein>
<accession>A0AAW0LIV3</accession>
<proteinExistence type="predicted"/>
<sequence>MTSVAALYHALVGFLAGAVTRIQLRVGVNTRHAPVASTVGATHAHAQRVQRLVELAGAHASVVLVAHVQLAKPDLENYI</sequence>
<evidence type="ECO:0000256" key="1">
    <source>
        <dbReference type="SAM" id="SignalP"/>
    </source>
</evidence>
<evidence type="ECO:0000313" key="2">
    <source>
        <dbReference type="EMBL" id="KAK7851250.1"/>
    </source>
</evidence>
<dbReference type="Proteomes" id="UP000237347">
    <property type="component" value="Unassembled WGS sequence"/>
</dbReference>
<feature type="signal peptide" evidence="1">
    <location>
        <begin position="1"/>
        <end position="17"/>
    </location>
</feature>
<feature type="chain" id="PRO_5043776991" evidence="1">
    <location>
        <begin position="18"/>
        <end position="79"/>
    </location>
</feature>
<evidence type="ECO:0000313" key="3">
    <source>
        <dbReference type="Proteomes" id="UP000237347"/>
    </source>
</evidence>
<organism evidence="2 3">
    <name type="scientific">Quercus suber</name>
    <name type="common">Cork oak</name>
    <dbReference type="NCBI Taxonomy" id="58331"/>
    <lineage>
        <taxon>Eukaryota</taxon>
        <taxon>Viridiplantae</taxon>
        <taxon>Streptophyta</taxon>
        <taxon>Embryophyta</taxon>
        <taxon>Tracheophyta</taxon>
        <taxon>Spermatophyta</taxon>
        <taxon>Magnoliopsida</taxon>
        <taxon>eudicotyledons</taxon>
        <taxon>Gunneridae</taxon>
        <taxon>Pentapetalae</taxon>
        <taxon>rosids</taxon>
        <taxon>fabids</taxon>
        <taxon>Fagales</taxon>
        <taxon>Fagaceae</taxon>
        <taxon>Quercus</taxon>
    </lineage>
</organism>
<comment type="caution">
    <text evidence="2">The sequence shown here is derived from an EMBL/GenBank/DDBJ whole genome shotgun (WGS) entry which is preliminary data.</text>
</comment>
<dbReference type="EMBL" id="PKMF04000089">
    <property type="protein sequence ID" value="KAK7851250.1"/>
    <property type="molecule type" value="Genomic_DNA"/>
</dbReference>
<reference evidence="2 3" key="1">
    <citation type="journal article" date="2018" name="Sci. Data">
        <title>The draft genome sequence of cork oak.</title>
        <authorList>
            <person name="Ramos A.M."/>
            <person name="Usie A."/>
            <person name="Barbosa P."/>
            <person name="Barros P.M."/>
            <person name="Capote T."/>
            <person name="Chaves I."/>
            <person name="Simoes F."/>
            <person name="Abreu I."/>
            <person name="Carrasquinho I."/>
            <person name="Faro C."/>
            <person name="Guimaraes J.B."/>
            <person name="Mendonca D."/>
            <person name="Nobrega F."/>
            <person name="Rodrigues L."/>
            <person name="Saibo N.J.M."/>
            <person name="Varela M.C."/>
            <person name="Egas C."/>
            <person name="Matos J."/>
            <person name="Miguel C.M."/>
            <person name="Oliveira M.M."/>
            <person name="Ricardo C.P."/>
            <person name="Goncalves S."/>
        </authorList>
    </citation>
    <scope>NUCLEOTIDE SEQUENCE [LARGE SCALE GENOMIC DNA]</scope>
    <source>
        <strain evidence="3">cv. HL8</strain>
    </source>
</reference>
<keyword evidence="1" id="KW-0732">Signal</keyword>
<gene>
    <name evidence="2" type="ORF">CFP56_042541</name>
</gene>
<dbReference type="AlphaFoldDB" id="A0AAW0LIV3"/>
<name>A0AAW0LIV3_QUESU</name>